<accession>A0A449AF19</accession>
<dbReference type="EMBL" id="LR214972">
    <property type="protein sequence ID" value="VEU63545.1"/>
    <property type="molecule type" value="Genomic_DNA"/>
</dbReference>
<dbReference type="RefSeq" id="WP_165001850.1">
    <property type="nucleotide sequence ID" value="NZ_LR214972.1"/>
</dbReference>
<reference evidence="1 2" key="1">
    <citation type="submission" date="2019-01" db="EMBL/GenBank/DDBJ databases">
        <authorList>
            <consortium name="Pathogen Informatics"/>
        </authorList>
    </citation>
    <scope>NUCLEOTIDE SEQUENCE [LARGE SCALE GENOMIC DNA]</scope>
    <source>
        <strain evidence="1 2">NCTC10118</strain>
    </source>
</reference>
<protein>
    <submittedName>
        <fullName evidence="1">Uncharacterized protein</fullName>
    </submittedName>
</protein>
<gene>
    <name evidence="1" type="ORF">NCTC10118_00574</name>
</gene>
<organism evidence="1 2">
    <name type="scientific">Mycoplasmopsis bovirhinis</name>
    <dbReference type="NCBI Taxonomy" id="29553"/>
    <lineage>
        <taxon>Bacteria</taxon>
        <taxon>Bacillati</taxon>
        <taxon>Mycoplasmatota</taxon>
        <taxon>Mycoplasmoidales</taxon>
        <taxon>Metamycoplasmataceae</taxon>
        <taxon>Mycoplasmopsis</taxon>
    </lineage>
</organism>
<evidence type="ECO:0000313" key="1">
    <source>
        <dbReference type="EMBL" id="VEU63545.1"/>
    </source>
</evidence>
<name>A0A449AF19_9BACT</name>
<dbReference type="AlphaFoldDB" id="A0A449AF19"/>
<evidence type="ECO:0000313" key="2">
    <source>
        <dbReference type="Proteomes" id="UP000289952"/>
    </source>
</evidence>
<proteinExistence type="predicted"/>
<dbReference type="Proteomes" id="UP000289952">
    <property type="component" value="Chromosome"/>
</dbReference>
<sequence>MKKTIFKFFSSIFAFISILSINTFSTTPKTKNLHWYNYLNDHKFEVRE</sequence>
<keyword evidence="2" id="KW-1185">Reference proteome</keyword>